<comment type="similarity">
    <text evidence="2">Belongs to the ROK (NagC/XylR) family.</text>
</comment>
<dbReference type="InterPro" id="IPR036388">
    <property type="entry name" value="WH-like_DNA-bd_sf"/>
</dbReference>
<comment type="function">
    <text evidence="1">Transcriptional repressor of xylose-utilizing enzymes.</text>
</comment>
<dbReference type="OrthoDB" id="6501901at2"/>
<dbReference type="InterPro" id="IPR043129">
    <property type="entry name" value="ATPase_NBD"/>
</dbReference>
<dbReference type="GO" id="GO:0042732">
    <property type="term" value="P:D-xylose metabolic process"/>
    <property type="evidence" value="ECO:0007669"/>
    <property type="project" value="UniProtKB-KW"/>
</dbReference>
<dbReference type="GO" id="GO:0003677">
    <property type="term" value="F:DNA binding"/>
    <property type="evidence" value="ECO:0007669"/>
    <property type="project" value="UniProtKB-KW"/>
</dbReference>
<dbReference type="Gene3D" id="3.30.420.40">
    <property type="match status" value="2"/>
</dbReference>
<dbReference type="InterPro" id="IPR011991">
    <property type="entry name" value="ArsR-like_HTH"/>
</dbReference>
<keyword evidence="4" id="KW-0238">DNA-binding</keyword>
<dbReference type="InterPro" id="IPR036390">
    <property type="entry name" value="WH_DNA-bd_sf"/>
</dbReference>
<dbReference type="Gene3D" id="1.10.10.10">
    <property type="entry name" value="Winged helix-like DNA-binding domain superfamily/Winged helix DNA-binding domain"/>
    <property type="match status" value="1"/>
</dbReference>
<evidence type="ECO:0000313" key="5">
    <source>
        <dbReference type="EMBL" id="ANS75905.1"/>
    </source>
</evidence>
<evidence type="ECO:0008006" key="7">
    <source>
        <dbReference type="Google" id="ProtNLM"/>
    </source>
</evidence>
<proteinExistence type="inferred from homology"/>
<dbReference type="SUPFAM" id="SSF53067">
    <property type="entry name" value="Actin-like ATPase domain"/>
    <property type="match status" value="1"/>
</dbReference>
<evidence type="ECO:0000256" key="3">
    <source>
        <dbReference type="ARBA" id="ARBA00022629"/>
    </source>
</evidence>
<reference evidence="5 6" key="1">
    <citation type="submission" date="2016-01" db="EMBL/GenBank/DDBJ databases">
        <title>Complete Genome Sequence of Paenibacillus yonginensis DCY84, a novel Plant Growth-Promoting Bacteria with Elicitation of Induced Systemic Resistance.</title>
        <authorList>
            <person name="Kim Y.J."/>
            <person name="Yang D.C."/>
            <person name="Sukweenadhi J."/>
        </authorList>
    </citation>
    <scope>NUCLEOTIDE SEQUENCE [LARGE SCALE GENOMIC DNA]</scope>
    <source>
        <strain evidence="5 6">DCY84</strain>
    </source>
</reference>
<dbReference type="STRING" id="1462996.AWM70_16020"/>
<dbReference type="InterPro" id="IPR000600">
    <property type="entry name" value="ROK"/>
</dbReference>
<evidence type="ECO:0000256" key="2">
    <source>
        <dbReference type="ARBA" id="ARBA00006479"/>
    </source>
</evidence>
<dbReference type="AlphaFoldDB" id="A0A1B1N3D2"/>
<keyword evidence="6" id="KW-1185">Reference proteome</keyword>
<keyword evidence="3" id="KW-0119">Carbohydrate metabolism</keyword>
<dbReference type="Pfam" id="PF00480">
    <property type="entry name" value="ROK"/>
    <property type="match status" value="1"/>
</dbReference>
<organism evidence="5 6">
    <name type="scientific">Paenibacillus yonginensis</name>
    <dbReference type="NCBI Taxonomy" id="1462996"/>
    <lineage>
        <taxon>Bacteria</taxon>
        <taxon>Bacillati</taxon>
        <taxon>Bacillota</taxon>
        <taxon>Bacilli</taxon>
        <taxon>Bacillales</taxon>
        <taxon>Paenibacillaceae</taxon>
        <taxon>Paenibacillus</taxon>
    </lineage>
</organism>
<name>A0A1B1N3D2_9BACL</name>
<accession>A0A1B1N3D2</accession>
<dbReference type="Proteomes" id="UP000092573">
    <property type="component" value="Chromosome"/>
</dbReference>
<keyword evidence="3" id="KW-0859">Xylose metabolism</keyword>
<evidence type="ECO:0000256" key="4">
    <source>
        <dbReference type="ARBA" id="ARBA00023125"/>
    </source>
</evidence>
<dbReference type="SUPFAM" id="SSF46785">
    <property type="entry name" value="Winged helix' DNA-binding domain"/>
    <property type="match status" value="1"/>
</dbReference>
<evidence type="ECO:0000313" key="6">
    <source>
        <dbReference type="Proteomes" id="UP000092573"/>
    </source>
</evidence>
<dbReference type="KEGG" id="pyg:AWM70_16020"/>
<protein>
    <recommendedName>
        <fullName evidence="7">Transcriptional regulator</fullName>
    </recommendedName>
</protein>
<gene>
    <name evidence="5" type="ORF">AWM70_16020</name>
</gene>
<dbReference type="EMBL" id="CP014167">
    <property type="protein sequence ID" value="ANS75905.1"/>
    <property type="molecule type" value="Genomic_DNA"/>
</dbReference>
<dbReference type="PANTHER" id="PTHR18964:SF149">
    <property type="entry name" value="BIFUNCTIONAL UDP-N-ACETYLGLUCOSAMINE 2-EPIMERASE_N-ACETYLMANNOSAMINE KINASE"/>
    <property type="match status" value="1"/>
</dbReference>
<dbReference type="CDD" id="cd00090">
    <property type="entry name" value="HTH_ARSR"/>
    <property type="match status" value="1"/>
</dbReference>
<dbReference type="CDD" id="cd23763">
    <property type="entry name" value="ASKHA_ATPase_ROK"/>
    <property type="match status" value="1"/>
</dbReference>
<dbReference type="PANTHER" id="PTHR18964">
    <property type="entry name" value="ROK (REPRESSOR, ORF, KINASE) FAMILY"/>
    <property type="match status" value="1"/>
</dbReference>
<evidence type="ECO:0000256" key="1">
    <source>
        <dbReference type="ARBA" id="ARBA00002486"/>
    </source>
</evidence>
<dbReference type="RefSeq" id="WP_068698059.1">
    <property type="nucleotide sequence ID" value="NZ_CP014167.1"/>
</dbReference>
<sequence>MKERFVSPKQMSELVVRRVRMELLRLGSATKTEIAKIADISFPTVSKIVDQLEGDKEIFLVGTDESSGGRRAQRYGLNPDFKLGLALYIERNDAIYTVSNYVGEVLEQGTSEIHWEDNPDTLTAIVQAVLERFPGIKVLSLGVPGAVKNGITFHIPNYPAYQNFDLKTYYESRLPVLVEVENDMNAAVLGYHQSLVKADNPTLVYLFLGTNGPGAGILINGDVVRGSSFFSGEISYIPQYDHLNFMQATKTGRQDCQHSKPDSLMIDSLARFVSTLVAVINPHAVIFCREDLNEQAVRAVEAACASYVPAEHVPKLVLRDRQKDYLQGLQRMAIERLMTGL</sequence>